<accession>A0AAV4PKI2</accession>
<protein>
    <recommendedName>
        <fullName evidence="3">Secreted protein</fullName>
    </recommendedName>
</protein>
<dbReference type="EMBL" id="BPLQ01003050">
    <property type="protein sequence ID" value="GIX97584.1"/>
    <property type="molecule type" value="Genomic_DNA"/>
</dbReference>
<sequence>MLQLNFSFFFCFESICIRVEEKRTSRNFPEEIARVITHANHVSGGRSIRLESPSLKFAACAYPPHYEVILTSPKSKRRHCAIGRRNEIVVFLSFEKRLGVIWNEGLSGMFYCGSVTKVTSLFW</sequence>
<keyword evidence="2" id="KW-1185">Reference proteome</keyword>
<evidence type="ECO:0008006" key="3">
    <source>
        <dbReference type="Google" id="ProtNLM"/>
    </source>
</evidence>
<name>A0AAV4PKI2_9ARAC</name>
<evidence type="ECO:0000313" key="1">
    <source>
        <dbReference type="EMBL" id="GIX97584.1"/>
    </source>
</evidence>
<reference evidence="1 2" key="1">
    <citation type="submission" date="2021-06" db="EMBL/GenBank/DDBJ databases">
        <title>Caerostris darwini draft genome.</title>
        <authorList>
            <person name="Kono N."/>
            <person name="Arakawa K."/>
        </authorList>
    </citation>
    <scope>NUCLEOTIDE SEQUENCE [LARGE SCALE GENOMIC DNA]</scope>
</reference>
<evidence type="ECO:0000313" key="2">
    <source>
        <dbReference type="Proteomes" id="UP001054837"/>
    </source>
</evidence>
<dbReference type="Proteomes" id="UP001054837">
    <property type="component" value="Unassembled WGS sequence"/>
</dbReference>
<comment type="caution">
    <text evidence="1">The sequence shown here is derived from an EMBL/GenBank/DDBJ whole genome shotgun (WGS) entry which is preliminary data.</text>
</comment>
<dbReference type="AlphaFoldDB" id="A0AAV4PKI2"/>
<gene>
    <name evidence="1" type="ORF">CDAR_474521</name>
</gene>
<organism evidence="1 2">
    <name type="scientific">Caerostris darwini</name>
    <dbReference type="NCBI Taxonomy" id="1538125"/>
    <lineage>
        <taxon>Eukaryota</taxon>
        <taxon>Metazoa</taxon>
        <taxon>Ecdysozoa</taxon>
        <taxon>Arthropoda</taxon>
        <taxon>Chelicerata</taxon>
        <taxon>Arachnida</taxon>
        <taxon>Araneae</taxon>
        <taxon>Araneomorphae</taxon>
        <taxon>Entelegynae</taxon>
        <taxon>Araneoidea</taxon>
        <taxon>Araneidae</taxon>
        <taxon>Caerostris</taxon>
    </lineage>
</organism>
<proteinExistence type="predicted"/>